<dbReference type="RefSeq" id="WP_352982549.1">
    <property type="nucleotide sequence ID" value="NZ_JBEQNA010000001.1"/>
</dbReference>
<evidence type="ECO:0000313" key="4">
    <source>
        <dbReference type="EMBL" id="MES0832820.1"/>
    </source>
</evidence>
<dbReference type="Pfam" id="PF16655">
    <property type="entry name" value="PhoD_N"/>
    <property type="match status" value="1"/>
</dbReference>
<dbReference type="PROSITE" id="PS51318">
    <property type="entry name" value="TAT"/>
    <property type="match status" value="1"/>
</dbReference>
<gene>
    <name evidence="4" type="ORF">ABUK86_03490</name>
</gene>
<dbReference type="InterPro" id="IPR038607">
    <property type="entry name" value="PhoD-like_sf"/>
</dbReference>
<dbReference type="PANTHER" id="PTHR43606">
    <property type="entry name" value="PHOSPHATASE, PUTATIVE (AFU_ORTHOLOGUE AFUA_6G08710)-RELATED"/>
    <property type="match status" value="1"/>
</dbReference>
<organism evidence="4 5">
    <name type="scientific">Nocardiopsis tropica</name>
    <dbReference type="NCBI Taxonomy" id="109330"/>
    <lineage>
        <taxon>Bacteria</taxon>
        <taxon>Bacillati</taxon>
        <taxon>Actinomycetota</taxon>
        <taxon>Actinomycetes</taxon>
        <taxon>Streptosporangiales</taxon>
        <taxon>Nocardiopsidaceae</taxon>
        <taxon>Nocardiopsis</taxon>
    </lineage>
</organism>
<dbReference type="InterPro" id="IPR032093">
    <property type="entry name" value="PhoD_N"/>
</dbReference>
<dbReference type="InterPro" id="IPR006311">
    <property type="entry name" value="TAT_signal"/>
</dbReference>
<evidence type="ECO:0000259" key="2">
    <source>
        <dbReference type="Pfam" id="PF09423"/>
    </source>
</evidence>
<dbReference type="SUPFAM" id="SSF56300">
    <property type="entry name" value="Metallo-dependent phosphatases"/>
    <property type="match status" value="1"/>
</dbReference>
<keyword evidence="5" id="KW-1185">Reference proteome</keyword>
<evidence type="ECO:0000259" key="3">
    <source>
        <dbReference type="Pfam" id="PF16655"/>
    </source>
</evidence>
<feature type="region of interest" description="Disordered" evidence="1">
    <location>
        <begin position="1"/>
        <end position="32"/>
    </location>
</feature>
<dbReference type="Pfam" id="PF09423">
    <property type="entry name" value="PhoD"/>
    <property type="match status" value="1"/>
</dbReference>
<dbReference type="EMBL" id="JBEQNB010000002">
    <property type="protein sequence ID" value="MES0832820.1"/>
    <property type="molecule type" value="Genomic_DNA"/>
</dbReference>
<evidence type="ECO:0000313" key="5">
    <source>
        <dbReference type="Proteomes" id="UP001432401"/>
    </source>
</evidence>
<dbReference type="PANTHER" id="PTHR43606:SF2">
    <property type="entry name" value="ALKALINE PHOSPHATASE FAMILY PROTEIN (AFU_ORTHOLOGUE AFUA_5G03860)"/>
    <property type="match status" value="1"/>
</dbReference>
<dbReference type="InterPro" id="IPR029052">
    <property type="entry name" value="Metallo-depent_PP-like"/>
</dbReference>
<dbReference type="Gene3D" id="2.60.40.380">
    <property type="entry name" value="Purple acid phosphatase-like, N-terminal"/>
    <property type="match status" value="1"/>
</dbReference>
<feature type="compositionally biased region" description="Low complexity" evidence="1">
    <location>
        <begin position="16"/>
        <end position="32"/>
    </location>
</feature>
<reference evidence="4 5" key="1">
    <citation type="submission" date="2024-06" db="EMBL/GenBank/DDBJ databases">
        <authorList>
            <person name="Bataeva Y.V."/>
            <person name="Grigorian L.N."/>
            <person name="Solomentsev V.I."/>
        </authorList>
    </citation>
    <scope>NUCLEOTIDE SEQUENCE [LARGE SCALE GENOMIC DNA]</scope>
    <source>
        <strain evidence="5">SCPM-O-B-12605 (RCAM04882)</strain>
    </source>
</reference>
<protein>
    <submittedName>
        <fullName evidence="4">Alkaline phosphatase D family protein</fullName>
    </submittedName>
</protein>
<dbReference type="Proteomes" id="UP001432401">
    <property type="component" value="Unassembled WGS sequence"/>
</dbReference>
<dbReference type="InterPro" id="IPR018946">
    <property type="entry name" value="PhoD-like_MPP"/>
</dbReference>
<dbReference type="Gene3D" id="3.60.21.70">
    <property type="entry name" value="PhoD-like phosphatase"/>
    <property type="match status" value="1"/>
</dbReference>
<feature type="compositionally biased region" description="Pro residues" evidence="1">
    <location>
        <begin position="1"/>
        <end position="15"/>
    </location>
</feature>
<feature type="domain" description="Phospholipase D N-terminal" evidence="3">
    <location>
        <begin position="87"/>
        <end position="185"/>
    </location>
</feature>
<accession>A0ABV1ZNV4</accession>
<dbReference type="CDD" id="cd07389">
    <property type="entry name" value="MPP_PhoD"/>
    <property type="match status" value="1"/>
</dbReference>
<comment type="caution">
    <text evidence="4">The sequence shown here is derived from an EMBL/GenBank/DDBJ whole genome shotgun (WGS) entry which is preliminary data.</text>
</comment>
<evidence type="ECO:0000256" key="1">
    <source>
        <dbReference type="SAM" id="MobiDB-lite"/>
    </source>
</evidence>
<sequence>MPGTPRTPAPAPSPTPLTAVPAPTAPPASAAPVSASLAEEAARATRRQLLVGGAATLGAVALASSWAPEAHADAAPRPGRVAEPFTLGVASGEPLHNGVVLWTRLAPDPLAENGLGGMPDRRVEVEWQVSQDENFRRITTSGTVGTGPRAAHSVHVEVQGLRPGTPYYYRFRHGNEISPVGRTLTTPAPNARTDRFAFAFASCQSYTSGHFTAQEHLAREDLDLVVFLGDYIYETGEAGGAGRPHVPAREVQTLAEYRVRHAQYKADAGLQAAHAAFPWAVVFDDHELENNWADGTPYGGEPSEAFLQRRADALKAYYEHMPLRRSQIPAGPDMHLYRKLSFGNLVDVHLLDTRQYRDVQVADSERGDPSRTLLGADQRAWLLNGLSSSRARWNVLAQQVFFSQRDFAAGAATDFSDDAWDNYRVERDTVRDALARVRNPVVITGDVHANYVCDVKADFDDPGSATVATELVGTSFTSGGDGAEQNPGDAVQLRENPHIRFVNRRRGYVRNVVTPTGWTADYRTLDYVTDPGAPITDRARFVIDDGVPGVRPQA</sequence>
<feature type="domain" description="PhoD-like phosphatase metallophosphatase" evidence="2">
    <location>
        <begin position="198"/>
        <end position="522"/>
    </location>
</feature>
<proteinExistence type="predicted"/>
<name>A0ABV1ZNV4_9ACTN</name>
<dbReference type="InterPro" id="IPR052900">
    <property type="entry name" value="Phospholipid_Metab_Enz"/>
</dbReference>